<feature type="domain" description="Aldehyde dehydrogenase" evidence="4">
    <location>
        <begin position="84"/>
        <end position="550"/>
    </location>
</feature>
<proteinExistence type="inferred from homology"/>
<organism evidence="5 6">
    <name type="scientific">Dimargaris verticillata</name>
    <dbReference type="NCBI Taxonomy" id="2761393"/>
    <lineage>
        <taxon>Eukaryota</taxon>
        <taxon>Fungi</taxon>
        <taxon>Fungi incertae sedis</taxon>
        <taxon>Zoopagomycota</taxon>
        <taxon>Kickxellomycotina</taxon>
        <taxon>Dimargaritomycetes</taxon>
        <taxon>Dimargaritales</taxon>
        <taxon>Dimargaritaceae</taxon>
        <taxon>Dimargaris</taxon>
    </lineage>
</organism>
<evidence type="ECO:0000313" key="6">
    <source>
        <dbReference type="Proteomes" id="UP001151582"/>
    </source>
</evidence>
<gene>
    <name evidence="5" type="primary">MSC7</name>
    <name evidence="5" type="ORF">H4R34_002377</name>
</gene>
<evidence type="ECO:0000313" key="5">
    <source>
        <dbReference type="EMBL" id="KAJ1980656.1"/>
    </source>
</evidence>
<dbReference type="InterPro" id="IPR016160">
    <property type="entry name" value="Ald_DH_CS_CYS"/>
</dbReference>
<dbReference type="GO" id="GO:0016620">
    <property type="term" value="F:oxidoreductase activity, acting on the aldehyde or oxo group of donors, NAD or NADP as acceptor"/>
    <property type="evidence" value="ECO:0007669"/>
    <property type="project" value="InterPro"/>
</dbReference>
<name>A0A9W8B884_9FUNG</name>
<keyword evidence="3" id="KW-0812">Transmembrane</keyword>
<comment type="caution">
    <text evidence="5">The sequence shown here is derived from an EMBL/GenBank/DDBJ whole genome shotgun (WGS) entry which is preliminary data.</text>
</comment>
<evidence type="ECO:0000256" key="3">
    <source>
        <dbReference type="SAM" id="Phobius"/>
    </source>
</evidence>
<dbReference type="PROSITE" id="PS00070">
    <property type="entry name" value="ALDEHYDE_DEHYDR_CYS"/>
    <property type="match status" value="1"/>
</dbReference>
<comment type="similarity">
    <text evidence="1">Belongs to the aldehyde dehydrogenase family.</text>
</comment>
<protein>
    <submittedName>
        <fullName evidence="5">Meiotic Sister-Chromatid recombination aldehyde dehydrogenase</fullName>
    </submittedName>
</protein>
<feature type="transmembrane region" description="Helical" evidence="3">
    <location>
        <begin position="20"/>
        <end position="42"/>
    </location>
</feature>
<evidence type="ECO:0000256" key="1">
    <source>
        <dbReference type="ARBA" id="ARBA00009986"/>
    </source>
</evidence>
<dbReference type="InterPro" id="IPR015590">
    <property type="entry name" value="Aldehyde_DH_dom"/>
</dbReference>
<dbReference type="AlphaFoldDB" id="A0A9W8B884"/>
<dbReference type="Gene3D" id="3.40.605.10">
    <property type="entry name" value="Aldehyde Dehydrogenase, Chain A, domain 1"/>
    <property type="match status" value="1"/>
</dbReference>
<dbReference type="SUPFAM" id="SSF53720">
    <property type="entry name" value="ALDH-like"/>
    <property type="match status" value="1"/>
</dbReference>
<dbReference type="PANTHER" id="PTHR11699">
    <property type="entry name" value="ALDEHYDE DEHYDROGENASE-RELATED"/>
    <property type="match status" value="1"/>
</dbReference>
<evidence type="ECO:0000259" key="4">
    <source>
        <dbReference type="Pfam" id="PF00171"/>
    </source>
</evidence>
<dbReference type="InterPro" id="IPR016161">
    <property type="entry name" value="Ald_DH/histidinol_DH"/>
</dbReference>
<accession>A0A9W8B884</accession>
<dbReference type="Gene3D" id="3.40.309.10">
    <property type="entry name" value="Aldehyde Dehydrogenase, Chain A, domain 2"/>
    <property type="match status" value="1"/>
</dbReference>
<dbReference type="Pfam" id="PF00171">
    <property type="entry name" value="Aldedh"/>
    <property type="match status" value="1"/>
</dbReference>
<dbReference type="InterPro" id="IPR016163">
    <property type="entry name" value="Ald_DH_C"/>
</dbReference>
<dbReference type="OrthoDB" id="310895at2759"/>
<dbReference type="Proteomes" id="UP001151582">
    <property type="component" value="Unassembled WGS sequence"/>
</dbReference>
<keyword evidence="6" id="KW-1185">Reference proteome</keyword>
<reference evidence="5" key="1">
    <citation type="submission" date="2022-07" db="EMBL/GenBank/DDBJ databases">
        <title>Phylogenomic reconstructions and comparative analyses of Kickxellomycotina fungi.</title>
        <authorList>
            <person name="Reynolds N.K."/>
            <person name="Stajich J.E."/>
            <person name="Barry K."/>
            <person name="Grigoriev I.V."/>
            <person name="Crous P."/>
            <person name="Smith M.E."/>
        </authorList>
    </citation>
    <scope>NUCLEOTIDE SEQUENCE</scope>
    <source>
        <strain evidence="5">RSA 567</strain>
    </source>
</reference>
<dbReference type="InterPro" id="IPR016162">
    <property type="entry name" value="Ald_DH_N"/>
</dbReference>
<dbReference type="EMBL" id="JANBQB010000158">
    <property type="protein sequence ID" value="KAJ1980656.1"/>
    <property type="molecule type" value="Genomic_DNA"/>
</dbReference>
<keyword evidence="3" id="KW-1133">Transmembrane helix</keyword>
<sequence length="620" mass="67590">MAFVQTLIPSLWEAVDVGSVPWALATLPLVAVGVLLGLILLLNRRDLDVDLNLVLDVPAKALCTPTEAQLLPTLSLNHATDASLVQCYDPATGKNLGTMPLTPPDQVQAVVTRTRAAQARWRETSLADRKRVLNAIRNFVVANQATLCRVSARDTGKTELDGQLGEILTTCEKLAWTVKYGERALRPDYHRETPAMLMYKRAMVAYQPLGVQAALVSWNYPIHNMLGPIITALFVGNGIVVKASEYTTWSSTIIIRHIQTILQMLGHDPHIVQLVVGFKETGEALVRSDVDHITFIGSATVGRAIMRNAADQLTPCVLELGGKDCFIVRHDCPLDQALPLLLRGVFQNSGQNCIGAERILVHADVYDELVDRVVRHVKQLQLGAPLDEPCVDIGAMTMGEAHLAKLERLAANAVDQGAKVMAGGKRWVNPLYPQGTYFEPTVLVNVTLAMDISQEEHFGPIVVVMGPYQSDRELLAVANHGSFGLGCTIFTRNTIVGAQMALRVQSGMCNVNDFGANYLCQSLPFGGIKHSGYGRFAGYEGIRGVCALKAITVDKFPRLVSTGIPAPMRYPIANTSITNRFAQTLVDLFYARTWWGRITAIGQLASAGLAKPKAEKAKRD</sequence>
<keyword evidence="3" id="KW-0472">Membrane</keyword>
<evidence type="ECO:0000256" key="2">
    <source>
        <dbReference type="ARBA" id="ARBA00023002"/>
    </source>
</evidence>
<keyword evidence="2" id="KW-0560">Oxidoreductase</keyword>